<keyword evidence="2" id="KW-1185">Reference proteome</keyword>
<reference evidence="1 2" key="1">
    <citation type="submission" date="2018-08" db="EMBL/GenBank/DDBJ databases">
        <title>Genome and evolution of the arbuscular mycorrhizal fungus Diversispora epigaea (formerly Glomus versiforme) and its bacterial endosymbionts.</title>
        <authorList>
            <person name="Sun X."/>
            <person name="Fei Z."/>
            <person name="Harrison M."/>
        </authorList>
    </citation>
    <scope>NUCLEOTIDE SEQUENCE [LARGE SCALE GENOMIC DNA]</scope>
    <source>
        <strain evidence="1 2">IT104</strain>
    </source>
</reference>
<comment type="caution">
    <text evidence="1">The sequence shown here is derived from an EMBL/GenBank/DDBJ whole genome shotgun (WGS) entry which is preliminary data.</text>
</comment>
<organism evidence="1 2">
    <name type="scientific">Diversispora epigaea</name>
    <dbReference type="NCBI Taxonomy" id="1348612"/>
    <lineage>
        <taxon>Eukaryota</taxon>
        <taxon>Fungi</taxon>
        <taxon>Fungi incertae sedis</taxon>
        <taxon>Mucoromycota</taxon>
        <taxon>Glomeromycotina</taxon>
        <taxon>Glomeromycetes</taxon>
        <taxon>Diversisporales</taxon>
        <taxon>Diversisporaceae</taxon>
        <taxon>Diversispora</taxon>
    </lineage>
</organism>
<accession>A0A397HYT6</accession>
<evidence type="ECO:0000313" key="2">
    <source>
        <dbReference type="Proteomes" id="UP000266861"/>
    </source>
</evidence>
<sequence length="576" mass="66842">MLSGEDFGFKKFEKNVKNQHYGLDHKGILSSGDISAIRFFKKAEFTFSQKEEAEKALFKALEIVISKDDIHAITAKRLISNFDKFISTFSVQQYWNRLNVRAEKTTTSTAQIILQEKEEQNACQIRCNMLEKNIKSLTRKRSDVNDFEEKRTPKKQNVNKLAFETDPNDEADFDDNEIFSIDPNIVFTDNGTDEDYEENLFNYEEYCEEETQTNEASADTIGSWVLSSGKDVGKELSKYRENIPRTKAYLYPAYFGILDLSGEDTEVKKLFTDDEWNEMIKDFNNNVKLNDMENEQERPFYELMDKISEVLMKKPLDLITGIESCVIEDNIKVNSTRRLIQTYAYNLQRLQLPMSEGAFGSNFTNAITKGILTFDRTYHYEEGEIQGLASSVITNMKSRPTDRSLIGQKVDFRVSKDQFEMLIGLRSGGLPASPKSKKWMDKVDLSVALRDVMVNEGIENNGVKPENFRKLFTLGVHTFNYNYNIYGLDWKTRGVWRLGLLQKVKLPLSIDNLQIIEKLIISLMRIEETLHRIRKIRDEILTEKAKLYRFRRTSTCAMDYSICEHGRITRTRKAKE</sequence>
<dbReference type="AlphaFoldDB" id="A0A397HYT6"/>
<protein>
    <submittedName>
        <fullName evidence="1">Uncharacterized protein</fullName>
    </submittedName>
</protein>
<name>A0A397HYT6_9GLOM</name>
<dbReference type="Proteomes" id="UP000266861">
    <property type="component" value="Unassembled WGS sequence"/>
</dbReference>
<evidence type="ECO:0000313" key="1">
    <source>
        <dbReference type="EMBL" id="RHZ65750.1"/>
    </source>
</evidence>
<gene>
    <name evidence="1" type="ORF">Glove_311g41</name>
</gene>
<dbReference type="EMBL" id="PQFF01000285">
    <property type="protein sequence ID" value="RHZ65750.1"/>
    <property type="molecule type" value="Genomic_DNA"/>
</dbReference>
<dbReference type="OrthoDB" id="2322670at2759"/>
<proteinExistence type="predicted"/>